<reference evidence="4 5" key="1">
    <citation type="journal article" date="2015" name="Parasit. Vectors">
        <title>Draft genome of the scabies mite.</title>
        <authorList>
            <person name="Rider S.D.Jr."/>
            <person name="Morgan M.S."/>
            <person name="Arlian L.G."/>
        </authorList>
    </citation>
    <scope>NUCLEOTIDE SEQUENCE [LARGE SCALE GENOMIC DNA]</scope>
    <source>
        <strain evidence="4">Arlian Lab</strain>
    </source>
</reference>
<evidence type="ECO:0000256" key="2">
    <source>
        <dbReference type="SAM" id="MobiDB-lite"/>
    </source>
</evidence>
<feature type="coiled-coil region" evidence="1">
    <location>
        <begin position="191"/>
        <end position="225"/>
    </location>
</feature>
<dbReference type="Proteomes" id="UP000616769">
    <property type="component" value="Unassembled WGS sequence"/>
</dbReference>
<feature type="compositionally biased region" description="Acidic residues" evidence="2">
    <location>
        <begin position="56"/>
        <end position="83"/>
    </location>
</feature>
<dbReference type="InterPro" id="IPR046757">
    <property type="entry name" value="YL1_N"/>
</dbReference>
<organism evidence="4 5">
    <name type="scientific">Sarcoptes scabiei</name>
    <name type="common">Itch mite</name>
    <name type="synonym">Acarus scabiei</name>
    <dbReference type="NCBI Taxonomy" id="52283"/>
    <lineage>
        <taxon>Eukaryota</taxon>
        <taxon>Metazoa</taxon>
        <taxon>Ecdysozoa</taxon>
        <taxon>Arthropoda</taxon>
        <taxon>Chelicerata</taxon>
        <taxon>Arachnida</taxon>
        <taxon>Acari</taxon>
        <taxon>Acariformes</taxon>
        <taxon>Sarcoptiformes</taxon>
        <taxon>Astigmata</taxon>
        <taxon>Psoroptidia</taxon>
        <taxon>Sarcoptoidea</taxon>
        <taxon>Sarcoptidae</taxon>
        <taxon>Sarcoptinae</taxon>
        <taxon>Sarcoptes</taxon>
    </lineage>
</organism>
<feature type="region of interest" description="Disordered" evidence="2">
    <location>
        <begin position="1"/>
        <end position="26"/>
    </location>
</feature>
<sequence length="422" mass="48983">MSDLKNSLALTRERRSNAGANMSRLLDKEEDDFYKTSYGGFVEIEDDNDFSLSDSSDSENVIDSDFDIDENADADSDDEEKVIEEETRIKKKRSIPMATFTKSTISKVDPKSSTKTKDIASNRKSRQSRSNKIVDKKSTDNMYKNLRESTKKHSKTTRQNLDERQKRLKSKKKFLRHYYREPTQEERLEEAKKTELENMRSLQAYKNLEIEKSKLNNIKRKVNNNGRMIRYHSYTQLIEGEDGRLEPCYRKIIEFPSQEDFENNFSRYNKKQEIRSRGVSMLSNLPNRYRDPLTEFPFALAKEFGFIRDAYVRFLEQCCKIDNVSVKRFMDANRMVKSIQVKINSIPNVSSKLTNTTTVHFVPKDLIETSRIPIFKQSKDSKNFSIIVLSSSSKSKQSSTPTTIKLIASSKINPSGDDQQTN</sequence>
<name>A0A131ZYM8_SARSC</name>
<keyword evidence="1" id="KW-0175">Coiled coil</keyword>
<dbReference type="Pfam" id="PF05764">
    <property type="entry name" value="YL1"/>
    <property type="match status" value="1"/>
</dbReference>
<feature type="compositionally biased region" description="Basic and acidic residues" evidence="2">
    <location>
        <begin position="108"/>
        <end position="121"/>
    </location>
</feature>
<dbReference type="PANTHER" id="PTHR13275:SF4">
    <property type="entry name" value="VACUOLAR PROTEIN SORTING-ASSOCIATED PROTEIN 72 HOMOLOG"/>
    <property type="match status" value="1"/>
</dbReference>
<protein>
    <submittedName>
        <fullName evidence="4">Vacuolar protein sorting-associated protein 72-like protein</fullName>
    </submittedName>
</protein>
<feature type="domain" description="Vps72/YL1 N-terminal" evidence="3">
    <location>
        <begin position="12"/>
        <end position="233"/>
    </location>
</feature>
<evidence type="ECO:0000256" key="1">
    <source>
        <dbReference type="SAM" id="Coils"/>
    </source>
</evidence>
<dbReference type="GO" id="GO:0005634">
    <property type="term" value="C:nucleus"/>
    <property type="evidence" value="ECO:0007669"/>
    <property type="project" value="TreeGrafter"/>
</dbReference>
<evidence type="ECO:0000313" key="5">
    <source>
        <dbReference type="Proteomes" id="UP000616769"/>
    </source>
</evidence>
<dbReference type="PANTHER" id="PTHR13275">
    <property type="entry name" value="YL-1 PROTEIN TRANSCRIPTION FACTOR-LIKE 1"/>
    <property type="match status" value="1"/>
</dbReference>
<evidence type="ECO:0000259" key="3">
    <source>
        <dbReference type="Pfam" id="PF05764"/>
    </source>
</evidence>
<accession>A0A131ZYM8</accession>
<comment type="caution">
    <text evidence="4">The sequence shown here is derived from an EMBL/GenBank/DDBJ whole genome shotgun (WGS) entry which is preliminary data.</text>
</comment>
<dbReference type="AlphaFoldDB" id="A0A131ZYM8"/>
<dbReference type="EMBL" id="JXLN01006040">
    <property type="protein sequence ID" value="KPM03767.1"/>
    <property type="molecule type" value="Genomic_DNA"/>
</dbReference>
<dbReference type="OrthoDB" id="78296at2759"/>
<proteinExistence type="predicted"/>
<feature type="region of interest" description="Disordered" evidence="2">
    <location>
        <begin position="46"/>
        <end position="133"/>
    </location>
</feature>
<dbReference type="VEuPathDB" id="VectorBase:SSCA010093"/>
<gene>
    <name evidence="4" type="ORF">QR98_0022010</name>
</gene>
<evidence type="ECO:0000313" key="4">
    <source>
        <dbReference type="EMBL" id="KPM03767.1"/>
    </source>
</evidence>